<proteinExistence type="predicted"/>
<accession>A0A5P8VYM2</accession>
<dbReference type="Proteomes" id="UP000326678">
    <property type="component" value="Chromosome Gxm1"/>
</dbReference>
<dbReference type="KEGG" id="nsh:GXM_02384"/>
<keyword evidence="2" id="KW-1185">Reference proteome</keyword>
<organism evidence="1 2">
    <name type="scientific">Nostoc sphaeroides CCNUC1</name>
    <dbReference type="NCBI Taxonomy" id="2653204"/>
    <lineage>
        <taxon>Bacteria</taxon>
        <taxon>Bacillati</taxon>
        <taxon>Cyanobacteriota</taxon>
        <taxon>Cyanophyceae</taxon>
        <taxon>Nostocales</taxon>
        <taxon>Nostocaceae</taxon>
        <taxon>Nostoc</taxon>
    </lineage>
</organism>
<evidence type="ECO:0000313" key="1">
    <source>
        <dbReference type="EMBL" id="QFS44909.1"/>
    </source>
</evidence>
<gene>
    <name evidence="1" type="ORF">GXM_02384</name>
</gene>
<dbReference type="EMBL" id="CP045226">
    <property type="protein sequence ID" value="QFS44909.1"/>
    <property type="molecule type" value="Genomic_DNA"/>
</dbReference>
<sequence length="49" mass="5558">MGTAAPTLIFKSVVKKTVEHFFLPLIALRKASHRASLNYELLIINYELV</sequence>
<evidence type="ECO:0000313" key="2">
    <source>
        <dbReference type="Proteomes" id="UP000326678"/>
    </source>
</evidence>
<name>A0A5P8VYM2_9NOSO</name>
<protein>
    <submittedName>
        <fullName evidence="1">Uncharacterized protein</fullName>
    </submittedName>
</protein>
<reference evidence="1 2" key="1">
    <citation type="submission" date="2019-10" db="EMBL/GenBank/DDBJ databases">
        <title>Genomic and transcriptomic insights into the perfect genentic adaptation of a filamentous nitrogen-fixing cyanobacterium to rice fields.</title>
        <authorList>
            <person name="Chen Z."/>
        </authorList>
    </citation>
    <scope>NUCLEOTIDE SEQUENCE [LARGE SCALE GENOMIC DNA]</scope>
    <source>
        <strain evidence="1">CCNUC1</strain>
    </source>
</reference>
<dbReference type="AlphaFoldDB" id="A0A5P8VYM2"/>